<evidence type="ECO:0000313" key="2">
    <source>
        <dbReference type="Proteomes" id="UP000766904"/>
    </source>
</evidence>
<sequence>MTHAPERFYDLPPSAKLVLKVLQVEGAMTQGRIATETRLSKRTVRYALENLRDADVVHKRVCFRDARKSIYSIHDSIASDGLPATGD</sequence>
<comment type="caution">
    <text evidence="1">The sequence shown here is derived from an EMBL/GenBank/DDBJ whole genome shotgun (WGS) entry which is preliminary data.</text>
</comment>
<protein>
    <submittedName>
        <fullName evidence="1">MarR family transcriptional regulator</fullName>
    </submittedName>
</protein>
<proteinExistence type="predicted"/>
<gene>
    <name evidence="1" type="ORF">CV102_14470</name>
</gene>
<dbReference type="OrthoDB" id="350804at2157"/>
<dbReference type="InterPro" id="IPR036388">
    <property type="entry name" value="WH-like_DNA-bd_sf"/>
</dbReference>
<dbReference type="Proteomes" id="UP000766904">
    <property type="component" value="Unassembled WGS sequence"/>
</dbReference>
<dbReference type="RefSeq" id="WP_148858700.1">
    <property type="nucleotide sequence ID" value="NZ_PHNJ01000007.1"/>
</dbReference>
<evidence type="ECO:0000313" key="1">
    <source>
        <dbReference type="EMBL" id="TYL37924.1"/>
    </source>
</evidence>
<dbReference type="EMBL" id="PHNJ01000007">
    <property type="protein sequence ID" value="TYL37924.1"/>
    <property type="molecule type" value="Genomic_DNA"/>
</dbReference>
<accession>A0A8J8Q2V5</accession>
<keyword evidence="2" id="KW-1185">Reference proteome</keyword>
<dbReference type="AlphaFoldDB" id="A0A8J8Q2V5"/>
<name>A0A8J8Q2V5_9EURY</name>
<dbReference type="SUPFAM" id="SSF46785">
    <property type="entry name" value="Winged helix' DNA-binding domain"/>
    <property type="match status" value="1"/>
</dbReference>
<dbReference type="Pfam" id="PF13412">
    <property type="entry name" value="HTH_24"/>
    <property type="match status" value="1"/>
</dbReference>
<reference evidence="1" key="1">
    <citation type="submission" date="2017-11" db="EMBL/GenBank/DDBJ databases">
        <authorList>
            <person name="Kajale S.C."/>
            <person name="Sharma A."/>
        </authorList>
    </citation>
    <scope>NUCLEOTIDE SEQUENCE</scope>
    <source>
        <strain evidence="1">LS1_42</strain>
    </source>
</reference>
<dbReference type="Gene3D" id="1.10.10.10">
    <property type="entry name" value="Winged helix-like DNA-binding domain superfamily/Winged helix DNA-binding domain"/>
    <property type="match status" value="1"/>
</dbReference>
<organism evidence="1 2">
    <name type="scientific">Natronococcus pandeyae</name>
    <dbReference type="NCBI Taxonomy" id="2055836"/>
    <lineage>
        <taxon>Archaea</taxon>
        <taxon>Methanobacteriati</taxon>
        <taxon>Methanobacteriota</taxon>
        <taxon>Stenosarchaea group</taxon>
        <taxon>Halobacteria</taxon>
        <taxon>Halobacteriales</taxon>
        <taxon>Natrialbaceae</taxon>
        <taxon>Natronococcus</taxon>
    </lineage>
</organism>
<dbReference type="InterPro" id="IPR036390">
    <property type="entry name" value="WH_DNA-bd_sf"/>
</dbReference>